<dbReference type="AlphaFoldDB" id="A0A0W7WKC0"/>
<dbReference type="STRING" id="1685382.AVJ23_08075"/>
<name>A0A0W7WKC0_9RHOB</name>
<dbReference type="GO" id="GO:0008081">
    <property type="term" value="F:phosphoric diester hydrolase activity"/>
    <property type="evidence" value="ECO:0007669"/>
    <property type="project" value="InterPro"/>
</dbReference>
<evidence type="ECO:0000259" key="1">
    <source>
        <dbReference type="PROSITE" id="PS51704"/>
    </source>
</evidence>
<evidence type="ECO:0000313" key="2">
    <source>
        <dbReference type="EMBL" id="KUF11006.1"/>
    </source>
</evidence>
<gene>
    <name evidence="2" type="ORF">AVJ23_08075</name>
</gene>
<keyword evidence="3" id="KW-1185">Reference proteome</keyword>
<protein>
    <submittedName>
        <fullName evidence="2">Phosphodiesterase</fullName>
    </submittedName>
</protein>
<dbReference type="InterPro" id="IPR017946">
    <property type="entry name" value="PLC-like_Pdiesterase_TIM-brl"/>
</dbReference>
<dbReference type="PANTHER" id="PTHR46211:SF1">
    <property type="entry name" value="GLYCEROPHOSPHODIESTER PHOSPHODIESTERASE, CYTOPLASMIC"/>
    <property type="match status" value="1"/>
</dbReference>
<dbReference type="Gene3D" id="3.20.20.190">
    <property type="entry name" value="Phosphatidylinositol (PI) phosphodiesterase"/>
    <property type="match status" value="1"/>
</dbReference>
<dbReference type="OrthoDB" id="384721at2"/>
<dbReference type="GO" id="GO:0006629">
    <property type="term" value="P:lipid metabolic process"/>
    <property type="evidence" value="ECO:0007669"/>
    <property type="project" value="InterPro"/>
</dbReference>
<organism evidence="2 3">
    <name type="scientific">Pseudoponticoccus marisrubri</name>
    <dbReference type="NCBI Taxonomy" id="1685382"/>
    <lineage>
        <taxon>Bacteria</taxon>
        <taxon>Pseudomonadati</taxon>
        <taxon>Pseudomonadota</taxon>
        <taxon>Alphaproteobacteria</taxon>
        <taxon>Rhodobacterales</taxon>
        <taxon>Roseobacteraceae</taxon>
        <taxon>Pseudoponticoccus</taxon>
    </lineage>
</organism>
<evidence type="ECO:0000313" key="3">
    <source>
        <dbReference type="Proteomes" id="UP000054396"/>
    </source>
</evidence>
<comment type="caution">
    <text evidence="2">The sequence shown here is derived from an EMBL/GenBank/DDBJ whole genome shotgun (WGS) entry which is preliminary data.</text>
</comment>
<accession>A0A0W7WKC0</accession>
<dbReference type="SUPFAM" id="SSF51695">
    <property type="entry name" value="PLC-like phosphodiesterases"/>
    <property type="match status" value="1"/>
</dbReference>
<sequence>MTSLPEPFLSVPLAHRALHDRAAGRPENSRAAVRAAIEAGYGIEIDLQLSRDGVAMVFHDETLDRLTGESGPVRARDADALARIALSGGDEGIPTLSEILQIVGGRVPLLVEIKDQDGALGPGVGALEEAAAAALSGYAGPVACMSFNPHSMTALGRAVPALPRGLTTCAFAAADWPEVPEERRAALTAIGDLSRVGGSFVSHDHRALDAPRLAEIRSEGLPVLTWTIRSPAEEAAARRVADNITFEGYAP</sequence>
<dbReference type="InterPro" id="IPR030395">
    <property type="entry name" value="GP_PDE_dom"/>
</dbReference>
<dbReference type="EMBL" id="LPXO01000004">
    <property type="protein sequence ID" value="KUF11006.1"/>
    <property type="molecule type" value="Genomic_DNA"/>
</dbReference>
<dbReference type="Proteomes" id="UP000054396">
    <property type="component" value="Unassembled WGS sequence"/>
</dbReference>
<proteinExistence type="predicted"/>
<feature type="domain" description="GP-PDE" evidence="1">
    <location>
        <begin position="10"/>
        <end position="251"/>
    </location>
</feature>
<dbReference type="Pfam" id="PF03009">
    <property type="entry name" value="GDPD"/>
    <property type="match status" value="1"/>
</dbReference>
<dbReference type="PROSITE" id="PS51704">
    <property type="entry name" value="GP_PDE"/>
    <property type="match status" value="1"/>
</dbReference>
<dbReference type="PANTHER" id="PTHR46211">
    <property type="entry name" value="GLYCEROPHOSPHORYL DIESTER PHOSPHODIESTERASE"/>
    <property type="match status" value="1"/>
</dbReference>
<reference evidence="2 3" key="1">
    <citation type="submission" date="2015-12" db="EMBL/GenBank/DDBJ databases">
        <authorList>
            <person name="Shamseldin A."/>
            <person name="Moawad H."/>
            <person name="Abd El-Rahim W.M."/>
            <person name="Sadowsky M.J."/>
        </authorList>
    </citation>
    <scope>NUCLEOTIDE SEQUENCE [LARGE SCALE GENOMIC DNA]</scope>
    <source>
        <strain evidence="2 3">SJ5A-1</strain>
    </source>
</reference>